<organism evidence="1 2">
    <name type="scientific">Linum trigynum</name>
    <dbReference type="NCBI Taxonomy" id="586398"/>
    <lineage>
        <taxon>Eukaryota</taxon>
        <taxon>Viridiplantae</taxon>
        <taxon>Streptophyta</taxon>
        <taxon>Embryophyta</taxon>
        <taxon>Tracheophyta</taxon>
        <taxon>Spermatophyta</taxon>
        <taxon>Magnoliopsida</taxon>
        <taxon>eudicotyledons</taxon>
        <taxon>Gunneridae</taxon>
        <taxon>Pentapetalae</taxon>
        <taxon>rosids</taxon>
        <taxon>fabids</taxon>
        <taxon>Malpighiales</taxon>
        <taxon>Linaceae</taxon>
        <taxon>Linum</taxon>
    </lineage>
</organism>
<protein>
    <submittedName>
        <fullName evidence="1">Uncharacterized protein</fullName>
    </submittedName>
</protein>
<reference evidence="1 2" key="1">
    <citation type="submission" date="2024-04" db="EMBL/GenBank/DDBJ databases">
        <authorList>
            <person name="Fracassetti M."/>
        </authorList>
    </citation>
    <scope>NUCLEOTIDE SEQUENCE [LARGE SCALE GENOMIC DNA]</scope>
</reference>
<dbReference type="EMBL" id="OZ034822">
    <property type="protein sequence ID" value="CAL1412504.1"/>
    <property type="molecule type" value="Genomic_DNA"/>
</dbReference>
<evidence type="ECO:0000313" key="2">
    <source>
        <dbReference type="Proteomes" id="UP001497516"/>
    </source>
</evidence>
<dbReference type="Proteomes" id="UP001497516">
    <property type="component" value="Chromosome 9"/>
</dbReference>
<evidence type="ECO:0000313" key="1">
    <source>
        <dbReference type="EMBL" id="CAL1412504.1"/>
    </source>
</evidence>
<gene>
    <name evidence="1" type="ORF">LTRI10_LOCUS51794</name>
</gene>
<keyword evidence="2" id="KW-1185">Reference proteome</keyword>
<proteinExistence type="predicted"/>
<sequence>MVVEEDAGQLAVVYNKLFGLKIPCWARISWSEPVGEEGGGRAVEEAPKALWGLSIRPNVQGGARSFDEEALVEGGIVEGGLDKKEAVVICNELGQASCKVVIVGLESNSQATGVGGAAEAEAM</sequence>
<dbReference type="AlphaFoldDB" id="A0AAV2GPA5"/>
<name>A0AAV2GPA5_9ROSI</name>
<accession>A0AAV2GPA5</accession>